<name>A0A926VGI4_9CYAN</name>
<dbReference type="EMBL" id="JACJPW010000052">
    <property type="protein sequence ID" value="MBD2183285.1"/>
    <property type="molecule type" value="Genomic_DNA"/>
</dbReference>
<evidence type="ECO:0000313" key="2">
    <source>
        <dbReference type="Proteomes" id="UP000641646"/>
    </source>
</evidence>
<dbReference type="GO" id="GO:0000287">
    <property type="term" value="F:magnesium ion binding"/>
    <property type="evidence" value="ECO:0007669"/>
    <property type="project" value="InterPro"/>
</dbReference>
<dbReference type="SUPFAM" id="SSF103084">
    <property type="entry name" value="Holliday junction resolvase RusA"/>
    <property type="match status" value="1"/>
</dbReference>
<sequence length="133" mass="14947">MLPFEFIVTGSPVSLQTNNRTLLQNWKAKVRQAALDRLPVGASPIITPVRVIIAHYYKRQPPDIDNIIKPIIDGLNLVVYADDKQVTDLIVKRRNLKSLVNVQTIPAIIAQAFANDEPFVYVKIDVASEPFEL</sequence>
<dbReference type="AlphaFoldDB" id="A0A926VGI4"/>
<dbReference type="InterPro" id="IPR036614">
    <property type="entry name" value="RusA-like_sf"/>
</dbReference>
<gene>
    <name evidence="1" type="ORF">H6G03_19835</name>
</gene>
<comment type="caution">
    <text evidence="1">The sequence shown here is derived from an EMBL/GenBank/DDBJ whole genome shotgun (WGS) entry which is preliminary data.</text>
</comment>
<proteinExistence type="predicted"/>
<reference evidence="1" key="1">
    <citation type="journal article" date="2015" name="ISME J.">
        <title>Draft Genome Sequence of Streptomyces incarnatus NRRL8089, which Produces the Nucleoside Antibiotic Sinefungin.</title>
        <authorList>
            <person name="Oshima K."/>
            <person name="Hattori M."/>
            <person name="Shimizu H."/>
            <person name="Fukuda K."/>
            <person name="Nemoto M."/>
            <person name="Inagaki K."/>
            <person name="Tamura T."/>
        </authorList>
    </citation>
    <scope>NUCLEOTIDE SEQUENCE</scope>
    <source>
        <strain evidence="1">FACHB-1375</strain>
    </source>
</reference>
<protein>
    <submittedName>
        <fullName evidence="1">RusA family crossover junction endodeoxyribonuclease</fullName>
    </submittedName>
</protein>
<dbReference type="InterPro" id="IPR008822">
    <property type="entry name" value="Endonuclease_RusA-like"/>
</dbReference>
<reference evidence="1" key="2">
    <citation type="submission" date="2020-08" db="EMBL/GenBank/DDBJ databases">
        <authorList>
            <person name="Chen M."/>
            <person name="Teng W."/>
            <person name="Zhao L."/>
            <person name="Hu C."/>
            <person name="Zhou Y."/>
            <person name="Han B."/>
            <person name="Song L."/>
            <person name="Shu W."/>
        </authorList>
    </citation>
    <scope>NUCLEOTIDE SEQUENCE</scope>
    <source>
        <strain evidence="1">FACHB-1375</strain>
    </source>
</reference>
<dbReference type="Proteomes" id="UP000641646">
    <property type="component" value="Unassembled WGS sequence"/>
</dbReference>
<keyword evidence="2" id="KW-1185">Reference proteome</keyword>
<dbReference type="GO" id="GO:0006310">
    <property type="term" value="P:DNA recombination"/>
    <property type="evidence" value="ECO:0007669"/>
    <property type="project" value="InterPro"/>
</dbReference>
<dbReference type="RefSeq" id="WP_190467297.1">
    <property type="nucleotide sequence ID" value="NZ_JACJPW010000052.1"/>
</dbReference>
<dbReference type="GO" id="GO:0006281">
    <property type="term" value="P:DNA repair"/>
    <property type="evidence" value="ECO:0007669"/>
    <property type="project" value="InterPro"/>
</dbReference>
<dbReference type="Pfam" id="PF05866">
    <property type="entry name" value="RusA"/>
    <property type="match status" value="1"/>
</dbReference>
<evidence type="ECO:0000313" key="1">
    <source>
        <dbReference type="EMBL" id="MBD2183285.1"/>
    </source>
</evidence>
<accession>A0A926VGI4</accession>
<dbReference type="Gene3D" id="3.30.1330.70">
    <property type="entry name" value="Holliday junction resolvase RusA"/>
    <property type="match status" value="1"/>
</dbReference>
<organism evidence="1 2">
    <name type="scientific">Aerosakkonema funiforme FACHB-1375</name>
    <dbReference type="NCBI Taxonomy" id="2949571"/>
    <lineage>
        <taxon>Bacteria</taxon>
        <taxon>Bacillati</taxon>
        <taxon>Cyanobacteriota</taxon>
        <taxon>Cyanophyceae</taxon>
        <taxon>Oscillatoriophycideae</taxon>
        <taxon>Aerosakkonematales</taxon>
        <taxon>Aerosakkonemataceae</taxon>
        <taxon>Aerosakkonema</taxon>
    </lineage>
</organism>